<dbReference type="KEGG" id="prae:MN210_08265"/>
<evidence type="ECO:0000313" key="2">
    <source>
        <dbReference type="Proteomes" id="UP000829560"/>
    </source>
</evidence>
<dbReference type="EMBL" id="CP093310">
    <property type="protein sequence ID" value="UNK06478.1"/>
    <property type="molecule type" value="Genomic_DNA"/>
</dbReference>
<dbReference type="AlphaFoldDB" id="A0AAT9PFC5"/>
<reference evidence="1" key="1">
    <citation type="submission" date="2024-03" db="EMBL/GenBank/DDBJ databases">
        <title>Psychrobacter raelis sp. nov. isolated from a dog with peritonitis.</title>
        <authorList>
            <person name="Schiavone A."/>
            <person name="Manzulli V."/>
            <person name="Camarda A."/>
            <person name="Cafiero M.A."/>
            <person name="Vasco I."/>
            <person name="Marino L."/>
            <person name="Pennuzzi G."/>
            <person name="Serrecchia L."/>
            <person name="Galante D."/>
            <person name="Pugliese N."/>
        </authorList>
    </citation>
    <scope>NUCLEOTIDE SEQUENCE</scope>
    <source>
        <strain evidence="1">PraFG1</strain>
    </source>
</reference>
<gene>
    <name evidence="1" type="ORF">MN210_08265</name>
</gene>
<dbReference type="RefSeq" id="WP_241879651.1">
    <property type="nucleotide sequence ID" value="NZ_CP093310.2"/>
</dbReference>
<protein>
    <recommendedName>
        <fullName evidence="3">Major capsid protein</fullName>
    </recommendedName>
</protein>
<proteinExistence type="predicted"/>
<accession>A0AAT9PFC5</accession>
<dbReference type="Proteomes" id="UP000829560">
    <property type="component" value="Chromosome"/>
</dbReference>
<organism evidence="1 2">
    <name type="scientific">Psychrobacter raelei</name>
    <dbReference type="NCBI Taxonomy" id="2565531"/>
    <lineage>
        <taxon>Bacteria</taxon>
        <taxon>Pseudomonadati</taxon>
        <taxon>Pseudomonadota</taxon>
        <taxon>Gammaproteobacteria</taxon>
        <taxon>Moraxellales</taxon>
        <taxon>Moraxellaceae</taxon>
        <taxon>Psychrobacter</taxon>
    </lineage>
</organism>
<evidence type="ECO:0008006" key="3">
    <source>
        <dbReference type="Google" id="ProtNLM"/>
    </source>
</evidence>
<evidence type="ECO:0000313" key="1">
    <source>
        <dbReference type="EMBL" id="UNK06478.1"/>
    </source>
</evidence>
<keyword evidence="2" id="KW-1185">Reference proteome</keyword>
<sequence length="602" mass="65757">MNKDQAKQHLSVVSNELTKTRQFMREFAKFDAKQSDVAQFDSMIAANSHDREMGLQAIPESLQKLLEAQNIAAAPAGKQAVFDGLRDGIAEYQRRNGGDMPPVEVVQSALSAATAFTENAHRGDDNDPSFDSLSFSHHEALSVVPAAVQVVITMGIANSLPLISMLPNPTGSNEVPIVAGEGTAGMDMGVMRRGELIDGEKAGLPYFDNRHLLVMEDAGEGKFTLESHVAYTKEIRDNKTTKFVVDKDSIKAPFVGGRVSIKVRGVEVANDNHRSHPTFGGKSTLQPLDPITLGADTFIVKSAVADLDSHTVEVAFDTTDGAAPGADEVEVELIFDYERKDEKGDYILRAPSHDMAFNYYGVYAYPSRARSTATIDAITQLQNELGINWYAAAQMLFINKYNFEQNGRLLRGAVNQCLANQEQHVKVFDADIAGVTHTTLTDLYSNIRVVLGKARTALSTITNTAIGQYDLYVSDRGAAFFEAMSRDEYTPTGEQYGDQYSIYRIGQLNTGVNIYYVPASMGVFNEDELTQGGYALLVPRATTPAKAPFVGTVAVPTMVLASSANAFEKDVAVYNRMAAEANPIPRYRNQCMLIELRNLPSL</sequence>
<name>A0AAT9PFC5_9GAMM</name>